<evidence type="ECO:0000313" key="2">
    <source>
        <dbReference type="EMBL" id="CAA9291379.1"/>
    </source>
</evidence>
<sequence length="67" mass="7421">MRRALARHDELLREAVAQSGGSVFKTMGALLEDLRPGEIRPFRSGLPGYPEWPNPATARPVSVEAYE</sequence>
<organism evidence="2">
    <name type="scientific">uncultured Armatimonadetes bacterium</name>
    <dbReference type="NCBI Taxonomy" id="157466"/>
    <lineage>
        <taxon>Bacteria</taxon>
        <taxon>Bacillati</taxon>
        <taxon>Armatimonadota</taxon>
        <taxon>environmental samples</taxon>
    </lineage>
</organism>
<evidence type="ECO:0000256" key="1">
    <source>
        <dbReference type="SAM" id="MobiDB-lite"/>
    </source>
</evidence>
<feature type="region of interest" description="Disordered" evidence="1">
    <location>
        <begin position="44"/>
        <end position="67"/>
    </location>
</feature>
<protein>
    <submittedName>
        <fullName evidence="2">Uncharacterized protein</fullName>
    </submittedName>
</protein>
<reference evidence="2" key="1">
    <citation type="submission" date="2020-02" db="EMBL/GenBank/DDBJ databases">
        <authorList>
            <person name="Meier V. D."/>
        </authorList>
    </citation>
    <scope>NUCLEOTIDE SEQUENCE</scope>
    <source>
        <strain evidence="2">AVDCRST_MAG63</strain>
    </source>
</reference>
<name>A0A6J4JZG9_9BACT</name>
<dbReference type="AlphaFoldDB" id="A0A6J4JZG9"/>
<proteinExistence type="predicted"/>
<dbReference type="EMBL" id="CADCTO010000609">
    <property type="protein sequence ID" value="CAA9291379.1"/>
    <property type="molecule type" value="Genomic_DNA"/>
</dbReference>
<gene>
    <name evidence="2" type="ORF">AVDCRST_MAG63-4388</name>
</gene>
<accession>A0A6J4JZG9</accession>